<sequence>MRLLNTTTLTLHTVFDKAVPEYAILSHRWDEEEVTIQDLQTGRGPGMPGYAKIEGCCAQARSDGWKYAWIDSCCIDKSSSAELSEAINSMFKWYEDAMVCYAYLSDVDGKEDIPKQLEDSAWFRRGWTLQELLAPQTVIFFDRNWVDVGTKSSLEDAISRITRIQDLFAWQECCVAEKMAWASRRETTRVEDEAYSLMGIFGVNMPLLYGEGRNAFQRLQLEILKSTDDDSIFCWRDERERGDLLACSPKAFELSSDIRLYHEYDSYTSFISILSSPSTRGSDSADRDYFHRTPYPTSLTNKGLQISLFLIPLELLDIQTYSSKKGGCIFGAIFQGLTSGSRTYSPAVLLQRKMVDTGNDIDLQDWTCYRIECGRFFALNMQKVRSRCEAQIAKLRPSMITKFLAINESDHRYPRSRVIYVKGFSWNASHSRYETKVNITVDTRSLQTKSFSISKPVPFIEQEDELSSNMLAWNESSGQYQLNFCRISHRGPHHFHIYFTNRTTEETILYIVFMEFSGRVSSHAIGVDRVSILLRDGSTVSATIRATRESPDLIDYDANIVVGQIGTSFWTPPLRHSRLTDYLAEKMVDRDQDSEALEKYLKVQRQMQKY</sequence>
<organism evidence="2 3">
    <name type="scientific">Cadophora malorum</name>
    <dbReference type="NCBI Taxonomy" id="108018"/>
    <lineage>
        <taxon>Eukaryota</taxon>
        <taxon>Fungi</taxon>
        <taxon>Dikarya</taxon>
        <taxon>Ascomycota</taxon>
        <taxon>Pezizomycotina</taxon>
        <taxon>Leotiomycetes</taxon>
        <taxon>Helotiales</taxon>
        <taxon>Ploettnerulaceae</taxon>
        <taxon>Cadophora</taxon>
    </lineage>
</organism>
<name>A0A8H7WA35_9HELO</name>
<evidence type="ECO:0000259" key="1">
    <source>
        <dbReference type="Pfam" id="PF06985"/>
    </source>
</evidence>
<dbReference type="OrthoDB" id="20872at2759"/>
<evidence type="ECO:0000313" key="3">
    <source>
        <dbReference type="Proteomes" id="UP000664132"/>
    </source>
</evidence>
<proteinExistence type="predicted"/>
<protein>
    <recommendedName>
        <fullName evidence="1">Heterokaryon incompatibility domain-containing protein</fullName>
    </recommendedName>
</protein>
<accession>A0A8H7WA35</accession>
<dbReference type="AlphaFoldDB" id="A0A8H7WA35"/>
<keyword evidence="3" id="KW-1185">Reference proteome</keyword>
<reference evidence="2" key="1">
    <citation type="submission" date="2021-02" db="EMBL/GenBank/DDBJ databases">
        <title>Genome sequence Cadophora malorum strain M34.</title>
        <authorList>
            <person name="Stefanovic E."/>
            <person name="Vu D."/>
            <person name="Scully C."/>
            <person name="Dijksterhuis J."/>
            <person name="Roader J."/>
            <person name="Houbraken J."/>
        </authorList>
    </citation>
    <scope>NUCLEOTIDE SEQUENCE</scope>
    <source>
        <strain evidence="2">M34</strain>
    </source>
</reference>
<evidence type="ECO:0000313" key="2">
    <source>
        <dbReference type="EMBL" id="KAG4418693.1"/>
    </source>
</evidence>
<dbReference type="Proteomes" id="UP000664132">
    <property type="component" value="Unassembled WGS sequence"/>
</dbReference>
<feature type="domain" description="Heterokaryon incompatibility" evidence="1">
    <location>
        <begin position="22"/>
        <end position="109"/>
    </location>
</feature>
<dbReference type="Pfam" id="PF06985">
    <property type="entry name" value="HET"/>
    <property type="match status" value="1"/>
</dbReference>
<dbReference type="InterPro" id="IPR010730">
    <property type="entry name" value="HET"/>
</dbReference>
<gene>
    <name evidence="2" type="ORF">IFR04_008138</name>
</gene>
<dbReference type="EMBL" id="JAFJYH010000122">
    <property type="protein sequence ID" value="KAG4418693.1"/>
    <property type="molecule type" value="Genomic_DNA"/>
</dbReference>
<dbReference type="PANTHER" id="PTHR10622">
    <property type="entry name" value="HET DOMAIN-CONTAINING PROTEIN"/>
    <property type="match status" value="1"/>
</dbReference>
<dbReference type="PANTHER" id="PTHR10622:SF10">
    <property type="entry name" value="HET DOMAIN-CONTAINING PROTEIN"/>
    <property type="match status" value="1"/>
</dbReference>
<comment type="caution">
    <text evidence="2">The sequence shown here is derived from an EMBL/GenBank/DDBJ whole genome shotgun (WGS) entry which is preliminary data.</text>
</comment>